<dbReference type="GO" id="GO:0003677">
    <property type="term" value="F:DNA binding"/>
    <property type="evidence" value="ECO:0007669"/>
    <property type="project" value="UniProtKB-KW"/>
</dbReference>
<proteinExistence type="predicted"/>
<dbReference type="Gene3D" id="1.10.260.40">
    <property type="entry name" value="lambda repressor-like DNA-binding domains"/>
    <property type="match status" value="1"/>
</dbReference>
<sequence length="104" mass="11799">MQSYAKSRIKILYRQICLHNILYQFAILSVKNNEDILFLKALGQKIKKIRTEKGYTQAQLSADLGMEISQISRIERGVVNTSVLNLKKIASLLNVSIKDLFGSL</sequence>
<dbReference type="Pfam" id="PF01381">
    <property type="entry name" value="HTH_3"/>
    <property type="match status" value="1"/>
</dbReference>
<protein>
    <submittedName>
        <fullName evidence="3">XRE family transcriptional regulator</fullName>
    </submittedName>
</protein>
<dbReference type="GO" id="GO:0005829">
    <property type="term" value="C:cytosol"/>
    <property type="evidence" value="ECO:0007669"/>
    <property type="project" value="TreeGrafter"/>
</dbReference>
<dbReference type="SMART" id="SM00530">
    <property type="entry name" value="HTH_XRE"/>
    <property type="match status" value="1"/>
</dbReference>
<name>A0A444HBB3_9FLAO</name>
<keyword evidence="1" id="KW-0238">DNA-binding</keyword>
<dbReference type="GO" id="GO:0003700">
    <property type="term" value="F:DNA-binding transcription factor activity"/>
    <property type="evidence" value="ECO:0007669"/>
    <property type="project" value="TreeGrafter"/>
</dbReference>
<gene>
    <name evidence="3" type="ORF">EPI11_09585</name>
</gene>
<dbReference type="OrthoDB" id="680346at2"/>
<dbReference type="PROSITE" id="PS50943">
    <property type="entry name" value="HTH_CROC1"/>
    <property type="match status" value="1"/>
</dbReference>
<comment type="caution">
    <text evidence="3">The sequence shown here is derived from an EMBL/GenBank/DDBJ whole genome shotgun (WGS) entry which is preliminary data.</text>
</comment>
<dbReference type="InterPro" id="IPR050807">
    <property type="entry name" value="TransReg_Diox_bact_type"/>
</dbReference>
<evidence type="ECO:0000313" key="3">
    <source>
        <dbReference type="EMBL" id="RWX00516.1"/>
    </source>
</evidence>
<dbReference type="SUPFAM" id="SSF47413">
    <property type="entry name" value="lambda repressor-like DNA-binding domains"/>
    <property type="match status" value="1"/>
</dbReference>
<reference evidence="3 4" key="1">
    <citation type="submission" date="2019-01" db="EMBL/GenBank/DDBJ databases">
        <title>Flavobacterium sp. nov.,isolated from freshwater.</title>
        <authorList>
            <person name="Zhang R."/>
            <person name="Du Z.-J."/>
        </authorList>
    </citation>
    <scope>NUCLEOTIDE SEQUENCE [LARGE SCALE GENOMIC DNA]</scope>
    <source>
        <strain evidence="3 4">1E403</strain>
    </source>
</reference>
<dbReference type="PANTHER" id="PTHR46797:SF1">
    <property type="entry name" value="METHYLPHOSPHONATE SYNTHASE"/>
    <property type="match status" value="1"/>
</dbReference>
<organism evidence="3 4">
    <name type="scientific">Flavobacterium cerinum</name>
    <dbReference type="NCBI Taxonomy" id="2502784"/>
    <lineage>
        <taxon>Bacteria</taxon>
        <taxon>Pseudomonadati</taxon>
        <taxon>Bacteroidota</taxon>
        <taxon>Flavobacteriia</taxon>
        <taxon>Flavobacteriales</taxon>
        <taxon>Flavobacteriaceae</taxon>
        <taxon>Flavobacterium</taxon>
    </lineage>
</organism>
<dbReference type="InterPro" id="IPR010982">
    <property type="entry name" value="Lambda_DNA-bd_dom_sf"/>
</dbReference>
<keyword evidence="4" id="KW-1185">Reference proteome</keyword>
<accession>A0A444HBB3</accession>
<dbReference type="PANTHER" id="PTHR46797">
    <property type="entry name" value="HTH-TYPE TRANSCRIPTIONAL REGULATOR"/>
    <property type="match status" value="1"/>
</dbReference>
<evidence type="ECO:0000259" key="2">
    <source>
        <dbReference type="PROSITE" id="PS50943"/>
    </source>
</evidence>
<evidence type="ECO:0000256" key="1">
    <source>
        <dbReference type="ARBA" id="ARBA00023125"/>
    </source>
</evidence>
<dbReference type="AlphaFoldDB" id="A0A444HBB3"/>
<feature type="domain" description="HTH cro/C1-type" evidence="2">
    <location>
        <begin position="46"/>
        <end position="100"/>
    </location>
</feature>
<dbReference type="Proteomes" id="UP000287527">
    <property type="component" value="Unassembled WGS sequence"/>
</dbReference>
<dbReference type="InterPro" id="IPR001387">
    <property type="entry name" value="Cro/C1-type_HTH"/>
</dbReference>
<dbReference type="CDD" id="cd00093">
    <property type="entry name" value="HTH_XRE"/>
    <property type="match status" value="1"/>
</dbReference>
<evidence type="ECO:0000313" key="4">
    <source>
        <dbReference type="Proteomes" id="UP000287527"/>
    </source>
</evidence>
<dbReference type="EMBL" id="SBII01000005">
    <property type="protein sequence ID" value="RWX00516.1"/>
    <property type="molecule type" value="Genomic_DNA"/>
</dbReference>